<accession>A0A221W6A1</accession>
<dbReference type="AlphaFoldDB" id="A0A221W6A1"/>
<reference evidence="1 2" key="1">
    <citation type="submission" date="2017-07" db="EMBL/GenBank/DDBJ databases">
        <title>Complete genome sequence of Actinoalloteichus hoggarensis DSM 45943, type strain of Actinoalloteichus hoggarensis.</title>
        <authorList>
            <person name="Ruckert C."/>
            <person name="Nouioui I."/>
            <person name="Willmese J."/>
            <person name="van Wezel G."/>
            <person name="Klenk H.-P."/>
            <person name="Kalinowski J."/>
            <person name="Zotchev S.B."/>
        </authorList>
    </citation>
    <scope>NUCLEOTIDE SEQUENCE [LARGE SCALE GENOMIC DNA]</scope>
    <source>
        <strain evidence="1 2">DSM 45943</strain>
    </source>
</reference>
<keyword evidence="2" id="KW-1185">Reference proteome</keyword>
<sequence length="64" mass="7009">MSELRIALPRLKSLVDGRVVDGVIEQARWRQPNTVARGAAPTEDGHPPLWSDLDHVVENGAPTL</sequence>
<dbReference type="Proteomes" id="UP000204221">
    <property type="component" value="Chromosome"/>
</dbReference>
<dbReference type="KEGG" id="ahg:AHOG_18095"/>
<organism evidence="1 2">
    <name type="scientific">Actinoalloteichus hoggarensis</name>
    <dbReference type="NCBI Taxonomy" id="1470176"/>
    <lineage>
        <taxon>Bacteria</taxon>
        <taxon>Bacillati</taxon>
        <taxon>Actinomycetota</taxon>
        <taxon>Actinomycetes</taxon>
        <taxon>Pseudonocardiales</taxon>
        <taxon>Pseudonocardiaceae</taxon>
        <taxon>Actinoalloteichus</taxon>
    </lineage>
</organism>
<protein>
    <submittedName>
        <fullName evidence="1">Uncharacterized protein</fullName>
    </submittedName>
</protein>
<proteinExistence type="predicted"/>
<dbReference type="EMBL" id="CP022521">
    <property type="protein sequence ID" value="ASO21244.1"/>
    <property type="molecule type" value="Genomic_DNA"/>
</dbReference>
<evidence type="ECO:0000313" key="1">
    <source>
        <dbReference type="EMBL" id="ASO21244.1"/>
    </source>
</evidence>
<gene>
    <name evidence="1" type="ORF">AHOG_18095</name>
</gene>
<evidence type="ECO:0000313" key="2">
    <source>
        <dbReference type="Proteomes" id="UP000204221"/>
    </source>
</evidence>
<name>A0A221W6A1_9PSEU</name>